<dbReference type="SUPFAM" id="SSF53613">
    <property type="entry name" value="Ribokinase-like"/>
    <property type="match status" value="1"/>
</dbReference>
<sequence>MKKILVGRQWGTTDSYILERDHLSIHDLVERVAQRFVAELRSISDLPQGITYVFAGPGNNGADGLAIARRLLQDGHRVHCYLFCKQEEELSEACAWQETKLQEFHQDALTIVADEFQPPLLTAQTLVIDALFGTGLSRPLEGGFAVLVDQLINASPATVIAVDIPSGLYDKDNSENNLQAIIKADYTLTCESPKIALLLSDNECYTGALRILSLCLNMDDDPAIQADYYLYTPQDAHRALKPLSHFAHKGTQGHALLIAGSEAMAGAPMLAGMGAMRSGLGKLTMHLPSALARLANTLLPEALVEKDKEETIVSSLPKDLLNYQAIAMGPGIGTAPLTLHLLEHLLQNIQPATPLLLDADALNLLALHPELLSVLPKDTILTPHPGELDRITGNALDDHHRLTKAQELAMEQEIIIVLKGANTATCLPTGEVIFNSSGTPALATAGSGDVLTGIILSLLAQGYTPAEAAPLGVYIHGLTANHYGERHSPRGMIARDIADMLPAVLKMVEQ</sequence>
<evidence type="ECO:0000256" key="13">
    <source>
        <dbReference type="ARBA" id="ARBA00023268"/>
    </source>
</evidence>
<dbReference type="GO" id="GO:0005524">
    <property type="term" value="F:ATP binding"/>
    <property type="evidence" value="ECO:0007669"/>
    <property type="project" value="UniProtKB-UniRule"/>
</dbReference>
<keyword evidence="13" id="KW-0511">Multifunctional enzyme</keyword>
<feature type="binding site" evidence="18">
    <location>
        <position position="163"/>
    </location>
    <ligand>
        <name>(6S)-NADPHX</name>
        <dbReference type="ChEBI" id="CHEBI:64076"/>
    </ligand>
</feature>
<dbReference type="PROSITE" id="PS51383">
    <property type="entry name" value="YJEF_C_3"/>
    <property type="match status" value="1"/>
</dbReference>
<keyword evidence="12 17" id="KW-0456">Lyase</keyword>
<dbReference type="NCBIfam" id="TIGR00196">
    <property type="entry name" value="yjeF_cterm"/>
    <property type="match status" value="1"/>
</dbReference>
<dbReference type="GO" id="GO:0110051">
    <property type="term" value="P:metabolite repair"/>
    <property type="evidence" value="ECO:0007669"/>
    <property type="project" value="TreeGrafter"/>
</dbReference>
<dbReference type="GO" id="GO:0052856">
    <property type="term" value="F:NAD(P)HX epimerase activity"/>
    <property type="evidence" value="ECO:0007669"/>
    <property type="project" value="UniProtKB-UniRule"/>
</dbReference>
<dbReference type="PANTHER" id="PTHR12592:SF0">
    <property type="entry name" value="ATP-DEPENDENT (S)-NAD(P)H-HYDRATE DEHYDRATASE"/>
    <property type="match status" value="1"/>
</dbReference>
<feature type="binding site" evidence="18">
    <location>
        <begin position="59"/>
        <end position="63"/>
    </location>
    <ligand>
        <name>(6S)-NADPHX</name>
        <dbReference type="ChEBI" id="CHEBI:64076"/>
    </ligand>
</feature>
<evidence type="ECO:0000256" key="8">
    <source>
        <dbReference type="ARBA" id="ARBA00022857"/>
    </source>
</evidence>
<dbReference type="CDD" id="cd01171">
    <property type="entry name" value="YXKO-related"/>
    <property type="match status" value="1"/>
</dbReference>
<comment type="catalytic activity">
    <reaction evidence="2 18 19">
        <text>(6R)-NADPHX = (6S)-NADPHX</text>
        <dbReference type="Rhea" id="RHEA:32227"/>
        <dbReference type="ChEBI" id="CHEBI:64076"/>
        <dbReference type="ChEBI" id="CHEBI:64077"/>
        <dbReference type="EC" id="5.1.99.6"/>
    </reaction>
</comment>
<protein>
    <recommendedName>
        <fullName evidence="19">Bifunctional NAD(P)H-hydrate repair enzyme</fullName>
    </recommendedName>
    <alternativeName>
        <fullName evidence="19">Nicotinamide nucleotide repair protein</fullName>
    </alternativeName>
    <domain>
        <recommendedName>
            <fullName evidence="19">ADP-dependent (S)-NAD(P)H-hydrate dehydratase</fullName>
            <ecNumber evidence="19">4.2.1.136</ecNumber>
        </recommendedName>
        <alternativeName>
            <fullName evidence="19">ADP-dependent NAD(P)HX dehydratase</fullName>
        </alternativeName>
    </domain>
    <domain>
        <recommendedName>
            <fullName evidence="19">NAD(P)H-hydrate epimerase</fullName>
            <ecNumber evidence="19">5.1.99.6</ecNumber>
        </recommendedName>
    </domain>
</protein>
<evidence type="ECO:0000256" key="7">
    <source>
        <dbReference type="ARBA" id="ARBA00022840"/>
    </source>
</evidence>
<keyword evidence="10 17" id="KW-0520">NAD</keyword>
<feature type="binding site" evidence="18">
    <location>
        <position position="129"/>
    </location>
    <ligand>
        <name>K(+)</name>
        <dbReference type="ChEBI" id="CHEBI:29103"/>
    </ligand>
</feature>
<gene>
    <name evidence="17" type="primary">nnrD</name>
    <name evidence="18" type="synonym">nnrE</name>
    <name evidence="22" type="ORF">PORUE0001_0157</name>
</gene>
<dbReference type="Pfam" id="PF03853">
    <property type="entry name" value="YjeF_N"/>
    <property type="match status" value="1"/>
</dbReference>
<comment type="catalytic activity">
    <reaction evidence="16 17 19">
        <text>(6S)-NADPHX + ADP = AMP + phosphate + NADPH + H(+)</text>
        <dbReference type="Rhea" id="RHEA:32235"/>
        <dbReference type="ChEBI" id="CHEBI:15378"/>
        <dbReference type="ChEBI" id="CHEBI:43474"/>
        <dbReference type="ChEBI" id="CHEBI:57783"/>
        <dbReference type="ChEBI" id="CHEBI:64076"/>
        <dbReference type="ChEBI" id="CHEBI:456215"/>
        <dbReference type="ChEBI" id="CHEBI:456216"/>
        <dbReference type="EC" id="4.2.1.136"/>
    </reaction>
</comment>
<feature type="binding site" evidence="17">
    <location>
        <position position="384"/>
    </location>
    <ligand>
        <name>(6S)-NADPHX</name>
        <dbReference type="ChEBI" id="CHEBI:64076"/>
    </ligand>
</feature>
<keyword evidence="7 17" id="KW-0067">ATP-binding</keyword>
<dbReference type="eggNOG" id="COG0063">
    <property type="taxonomic scope" value="Bacteria"/>
</dbReference>
<keyword evidence="11 18" id="KW-0413">Isomerase</keyword>
<evidence type="ECO:0000256" key="6">
    <source>
        <dbReference type="ARBA" id="ARBA00022741"/>
    </source>
</evidence>
<comment type="function">
    <text evidence="14 19">Bifunctional enzyme that catalyzes the epimerization of the S- and R-forms of NAD(P)HX and the dehydration of the S-form of NAD(P)HX at the expense of ADP, which is converted to AMP. This allows the repair of both epimers of NAD(P)HX, a damaged form of NAD(P)H that is a result of enzymatic or heat-dependent hydration.</text>
</comment>
<dbReference type="InterPro" id="IPR004443">
    <property type="entry name" value="YjeF_N_dom"/>
</dbReference>
<comment type="cofactor">
    <cofactor evidence="18 19">
        <name>K(+)</name>
        <dbReference type="ChEBI" id="CHEBI:29103"/>
    </cofactor>
    <text evidence="18 19">Binds 1 potassium ion per subunit.</text>
</comment>
<accession>C2M9K7</accession>
<comment type="caution">
    <text evidence="18">Lacks conserved residue(s) required for the propagation of feature annotation.</text>
</comment>
<evidence type="ECO:0000313" key="23">
    <source>
        <dbReference type="Proteomes" id="UP000003303"/>
    </source>
</evidence>
<keyword evidence="8 17" id="KW-0521">NADP</keyword>
<dbReference type="AlphaFoldDB" id="C2M9K7"/>
<dbReference type="SUPFAM" id="SSF64153">
    <property type="entry name" value="YjeF N-terminal domain-like"/>
    <property type="match status" value="1"/>
</dbReference>
<comment type="function">
    <text evidence="17">Catalyzes the dehydration of the S-form of NAD(P)HX at the expense of ADP, which is converted to AMP. Together with NAD(P)HX epimerase, which catalyzes the epimerization of the S- and R-forms, the enzyme allows the repair of both epimers of NAD(P)HX, a damaged form of NAD(P)H that is a result of enzymatic or heat-dependent hydration.</text>
</comment>
<comment type="caution">
    <text evidence="22">The sequence shown here is derived from an EMBL/GenBank/DDBJ whole genome shotgun (WGS) entry which is preliminary data.</text>
</comment>
<keyword evidence="5 18" id="KW-0479">Metal-binding</keyword>
<dbReference type="Proteomes" id="UP000003303">
    <property type="component" value="Unassembled WGS sequence"/>
</dbReference>
<dbReference type="Gene3D" id="3.40.1190.20">
    <property type="match status" value="1"/>
</dbReference>
<evidence type="ECO:0000259" key="21">
    <source>
        <dbReference type="PROSITE" id="PS51385"/>
    </source>
</evidence>
<evidence type="ECO:0000256" key="14">
    <source>
        <dbReference type="ARBA" id="ARBA00025153"/>
    </source>
</evidence>
<dbReference type="HAMAP" id="MF_01966">
    <property type="entry name" value="NADHX_epimerase"/>
    <property type="match status" value="1"/>
</dbReference>
<feature type="binding site" evidence="18">
    <location>
        <position position="60"/>
    </location>
    <ligand>
        <name>K(+)</name>
        <dbReference type="ChEBI" id="CHEBI:29103"/>
    </ligand>
</feature>
<comment type="catalytic activity">
    <reaction evidence="1 18 19">
        <text>(6R)-NADHX = (6S)-NADHX</text>
        <dbReference type="Rhea" id="RHEA:32215"/>
        <dbReference type="ChEBI" id="CHEBI:64074"/>
        <dbReference type="ChEBI" id="CHEBI:64075"/>
        <dbReference type="EC" id="5.1.99.6"/>
    </reaction>
</comment>
<feature type="binding site" evidence="17">
    <location>
        <begin position="419"/>
        <end position="423"/>
    </location>
    <ligand>
        <name>AMP</name>
        <dbReference type="ChEBI" id="CHEBI:456215"/>
    </ligand>
</feature>
<evidence type="ECO:0000256" key="18">
    <source>
        <dbReference type="HAMAP-Rule" id="MF_01966"/>
    </source>
</evidence>
<keyword evidence="6 17" id="KW-0547">Nucleotide-binding</keyword>
<organism evidence="22 23">
    <name type="scientific">Porphyromonas uenonis 60-3</name>
    <dbReference type="NCBI Taxonomy" id="596327"/>
    <lineage>
        <taxon>Bacteria</taxon>
        <taxon>Pseudomonadati</taxon>
        <taxon>Bacteroidota</taxon>
        <taxon>Bacteroidia</taxon>
        <taxon>Bacteroidales</taxon>
        <taxon>Porphyromonadaceae</taxon>
        <taxon>Porphyromonas</taxon>
    </lineage>
</organism>
<dbReference type="EC" id="4.2.1.136" evidence="19"/>
<comment type="catalytic activity">
    <reaction evidence="15 17 19">
        <text>(6S)-NADHX + ADP = AMP + phosphate + NADH + H(+)</text>
        <dbReference type="Rhea" id="RHEA:32223"/>
        <dbReference type="ChEBI" id="CHEBI:15378"/>
        <dbReference type="ChEBI" id="CHEBI:43474"/>
        <dbReference type="ChEBI" id="CHEBI:57945"/>
        <dbReference type="ChEBI" id="CHEBI:64074"/>
        <dbReference type="ChEBI" id="CHEBI:456215"/>
        <dbReference type="ChEBI" id="CHEBI:456216"/>
        <dbReference type="EC" id="4.2.1.136"/>
    </reaction>
</comment>
<evidence type="ECO:0000256" key="4">
    <source>
        <dbReference type="ARBA" id="ARBA00009524"/>
    </source>
</evidence>
<dbReference type="GO" id="GO:0046872">
    <property type="term" value="F:metal ion binding"/>
    <property type="evidence" value="ECO:0007669"/>
    <property type="project" value="UniProtKB-UniRule"/>
</dbReference>
<dbReference type="RefSeq" id="WP_007364629.1">
    <property type="nucleotide sequence ID" value="NZ_ACLR01000034.1"/>
</dbReference>
<evidence type="ECO:0000256" key="9">
    <source>
        <dbReference type="ARBA" id="ARBA00022958"/>
    </source>
</evidence>
<dbReference type="eggNOG" id="COG0062">
    <property type="taxonomic scope" value="Bacteria"/>
</dbReference>
<dbReference type="Gene3D" id="3.40.50.10260">
    <property type="entry name" value="YjeF N-terminal domain"/>
    <property type="match status" value="1"/>
</dbReference>
<evidence type="ECO:0000256" key="2">
    <source>
        <dbReference type="ARBA" id="ARBA00000909"/>
    </source>
</evidence>
<dbReference type="OrthoDB" id="9806925at2"/>
<evidence type="ECO:0000256" key="3">
    <source>
        <dbReference type="ARBA" id="ARBA00006001"/>
    </source>
</evidence>
<evidence type="ECO:0000256" key="5">
    <source>
        <dbReference type="ARBA" id="ARBA00022723"/>
    </source>
</evidence>
<dbReference type="InterPro" id="IPR000631">
    <property type="entry name" value="CARKD"/>
</dbReference>
<comment type="cofactor">
    <cofactor evidence="17">
        <name>Mg(2+)</name>
        <dbReference type="ChEBI" id="CHEBI:18420"/>
    </cofactor>
</comment>
<evidence type="ECO:0000313" key="22">
    <source>
        <dbReference type="EMBL" id="EEK17594.1"/>
    </source>
</evidence>
<feature type="binding site" evidence="18">
    <location>
        <position position="166"/>
    </location>
    <ligand>
        <name>K(+)</name>
        <dbReference type="ChEBI" id="CHEBI:29103"/>
    </ligand>
</feature>
<evidence type="ECO:0000256" key="1">
    <source>
        <dbReference type="ARBA" id="ARBA00000013"/>
    </source>
</evidence>
<comment type="similarity">
    <text evidence="3 19">In the N-terminal section; belongs to the NnrE/AIBP family.</text>
</comment>
<comment type="similarity">
    <text evidence="4 19">In the C-terminal section; belongs to the NnrD/CARKD family.</text>
</comment>
<feature type="binding site" evidence="18">
    <location>
        <begin position="133"/>
        <end position="139"/>
    </location>
    <ligand>
        <name>(6S)-NADPHX</name>
        <dbReference type="ChEBI" id="CHEBI:64076"/>
    </ligand>
</feature>
<evidence type="ECO:0000256" key="15">
    <source>
        <dbReference type="ARBA" id="ARBA00048238"/>
    </source>
</evidence>
<dbReference type="Pfam" id="PF01256">
    <property type="entry name" value="Carb_kinase"/>
    <property type="match status" value="1"/>
</dbReference>
<dbReference type="HAMAP" id="MF_01965">
    <property type="entry name" value="NADHX_dehydratase"/>
    <property type="match status" value="1"/>
</dbReference>
<dbReference type="PROSITE" id="PS01050">
    <property type="entry name" value="YJEF_C_2"/>
    <property type="match status" value="1"/>
</dbReference>
<dbReference type="InterPro" id="IPR017953">
    <property type="entry name" value="Carbohydrate_kinase_pred_CS"/>
</dbReference>
<name>C2M9K7_9PORP</name>
<feature type="binding site" evidence="17">
    <location>
        <position position="331"/>
    </location>
    <ligand>
        <name>(6S)-NADPHX</name>
        <dbReference type="ChEBI" id="CHEBI:64076"/>
    </ligand>
</feature>
<dbReference type="GO" id="GO:0052855">
    <property type="term" value="F:ADP-dependent NAD(P)H-hydrate dehydratase activity"/>
    <property type="evidence" value="ECO:0007669"/>
    <property type="project" value="UniProtKB-UniRule"/>
</dbReference>
<dbReference type="EC" id="5.1.99.6" evidence="19"/>
<dbReference type="EMBL" id="ACLR01000034">
    <property type="protein sequence ID" value="EEK17594.1"/>
    <property type="molecule type" value="Genomic_DNA"/>
</dbReference>
<evidence type="ECO:0000256" key="11">
    <source>
        <dbReference type="ARBA" id="ARBA00023235"/>
    </source>
</evidence>
<evidence type="ECO:0000256" key="12">
    <source>
        <dbReference type="ARBA" id="ARBA00023239"/>
    </source>
</evidence>
<evidence type="ECO:0000256" key="10">
    <source>
        <dbReference type="ARBA" id="ARBA00023027"/>
    </source>
</evidence>
<comment type="subunit">
    <text evidence="17">Homotetramer.</text>
</comment>
<comment type="similarity">
    <text evidence="17">Belongs to the NnrD/CARKD family.</text>
</comment>
<feature type="binding site" evidence="17">
    <location>
        <position position="448"/>
    </location>
    <ligand>
        <name>AMP</name>
        <dbReference type="ChEBI" id="CHEBI:456215"/>
    </ligand>
</feature>
<feature type="domain" description="YjeF C-terminal" evidence="20">
    <location>
        <begin position="232"/>
        <end position="508"/>
    </location>
</feature>
<keyword evidence="9 18" id="KW-0630">Potassium</keyword>
<dbReference type="PROSITE" id="PS51385">
    <property type="entry name" value="YJEF_N"/>
    <property type="match status" value="1"/>
</dbReference>
<dbReference type="InterPro" id="IPR036652">
    <property type="entry name" value="YjeF_N_dom_sf"/>
</dbReference>
<evidence type="ECO:0000256" key="19">
    <source>
        <dbReference type="PIRNR" id="PIRNR017184"/>
    </source>
</evidence>
<comment type="similarity">
    <text evidence="18">Belongs to the NnrE/AIBP family.</text>
</comment>
<dbReference type="PIRSF" id="PIRSF017184">
    <property type="entry name" value="Nnr"/>
    <property type="match status" value="1"/>
</dbReference>
<reference evidence="22 23" key="1">
    <citation type="submission" date="2009-04" db="EMBL/GenBank/DDBJ databases">
        <authorList>
            <person name="Sebastian Y."/>
            <person name="Madupu R."/>
            <person name="Durkin A.S."/>
            <person name="Torralba M."/>
            <person name="Methe B."/>
            <person name="Sutton G.G."/>
            <person name="Strausberg R.L."/>
            <person name="Nelson K.E."/>
        </authorList>
    </citation>
    <scope>NUCLEOTIDE SEQUENCE [LARGE SCALE GENOMIC DNA]</scope>
    <source>
        <strain evidence="22 23">60-3</strain>
    </source>
</reference>
<evidence type="ECO:0000259" key="20">
    <source>
        <dbReference type="PROSITE" id="PS51383"/>
    </source>
</evidence>
<feature type="binding site" evidence="17">
    <location>
        <position position="267"/>
    </location>
    <ligand>
        <name>(6S)-NADPHX</name>
        <dbReference type="ChEBI" id="CHEBI:64076"/>
    </ligand>
</feature>
<keyword evidence="23" id="KW-1185">Reference proteome</keyword>
<evidence type="ECO:0000256" key="16">
    <source>
        <dbReference type="ARBA" id="ARBA00049209"/>
    </source>
</evidence>
<comment type="function">
    <text evidence="18">Catalyzes the epimerization of the S- and R-forms of NAD(P)HX, a damaged form of NAD(P)H that is a result of enzymatic or heat-dependent hydration. This is a prerequisite for the S-specific NAD(P)H-hydrate dehydratase to allow the repair of both epimers of NAD(P)HX.</text>
</comment>
<dbReference type="STRING" id="596327.PORUE0001_0157"/>
<dbReference type="InterPro" id="IPR030677">
    <property type="entry name" value="Nnr"/>
</dbReference>
<dbReference type="InterPro" id="IPR029056">
    <property type="entry name" value="Ribokinase-like"/>
</dbReference>
<feature type="domain" description="YjeF N-terminal" evidence="21">
    <location>
        <begin position="10"/>
        <end position="222"/>
    </location>
</feature>
<dbReference type="GO" id="GO:0046496">
    <property type="term" value="P:nicotinamide nucleotide metabolic process"/>
    <property type="evidence" value="ECO:0007669"/>
    <property type="project" value="UniProtKB-UniRule"/>
</dbReference>
<evidence type="ECO:0000256" key="17">
    <source>
        <dbReference type="HAMAP-Rule" id="MF_01965"/>
    </source>
</evidence>
<proteinExistence type="inferred from homology"/>
<feature type="binding site" evidence="17">
    <location>
        <position position="449"/>
    </location>
    <ligand>
        <name>(6S)-NADPHX</name>
        <dbReference type="ChEBI" id="CHEBI:64076"/>
    </ligand>
</feature>
<dbReference type="PANTHER" id="PTHR12592">
    <property type="entry name" value="ATP-DEPENDENT (S)-NAD(P)H-HYDRATE DEHYDRATASE FAMILY MEMBER"/>
    <property type="match status" value="1"/>
</dbReference>